<organism evidence="2 3">
    <name type="scientific">Piscinibacter aquaticus</name>
    <dbReference type="NCBI Taxonomy" id="392597"/>
    <lineage>
        <taxon>Bacteria</taxon>
        <taxon>Pseudomonadati</taxon>
        <taxon>Pseudomonadota</taxon>
        <taxon>Betaproteobacteria</taxon>
        <taxon>Burkholderiales</taxon>
        <taxon>Sphaerotilaceae</taxon>
        <taxon>Piscinibacter</taxon>
    </lineage>
</organism>
<dbReference type="EMBL" id="VOPW01000001">
    <property type="protein sequence ID" value="TXC65340.1"/>
    <property type="molecule type" value="Genomic_DNA"/>
</dbReference>
<comment type="caution">
    <text evidence="2">The sequence shown here is derived from an EMBL/GenBank/DDBJ whole genome shotgun (WGS) entry which is preliminary data.</text>
</comment>
<name>A0A5C6TYU6_9BURK</name>
<proteinExistence type="predicted"/>
<feature type="domain" description="DUF5666" evidence="1">
    <location>
        <begin position="67"/>
        <end position="124"/>
    </location>
</feature>
<dbReference type="AlphaFoldDB" id="A0A5C6TYU6"/>
<dbReference type="InterPro" id="IPR043724">
    <property type="entry name" value="DUF5666"/>
</dbReference>
<dbReference type="Pfam" id="PF18914">
    <property type="entry name" value="DUF5666"/>
    <property type="match status" value="2"/>
</dbReference>
<gene>
    <name evidence="2" type="ORF">FSC37_02120</name>
</gene>
<evidence type="ECO:0000313" key="3">
    <source>
        <dbReference type="Proteomes" id="UP000321832"/>
    </source>
</evidence>
<accession>A0A5C6TYU6</accession>
<sequence>MTAFRSATDFDVNGVKVDASRARIDDGPVTADSRVEVRGRASDGSIVAERVKVVSASDDMVRGVELHGAIGSLDKTAKTFVLRGVTVSYAGTVTYERGTEAQLADNQNVEVKGALSADGKTLNAVLIRFED</sequence>
<evidence type="ECO:0000259" key="1">
    <source>
        <dbReference type="Pfam" id="PF18914"/>
    </source>
</evidence>
<protein>
    <recommendedName>
        <fullName evidence="1">DUF5666 domain-containing protein</fullName>
    </recommendedName>
</protein>
<dbReference type="Proteomes" id="UP000321832">
    <property type="component" value="Unassembled WGS sequence"/>
</dbReference>
<reference evidence="2 3" key="1">
    <citation type="submission" date="2019-08" db="EMBL/GenBank/DDBJ databases">
        <authorList>
            <person name="Khan S.A."/>
            <person name="Jeon C.O."/>
            <person name="Jeong S.E."/>
        </authorList>
    </citation>
    <scope>NUCLEOTIDE SEQUENCE [LARGE SCALE GENOMIC DNA]</scope>
    <source>
        <strain evidence="3">IMCC1728</strain>
    </source>
</reference>
<keyword evidence="3" id="KW-1185">Reference proteome</keyword>
<evidence type="ECO:0000313" key="2">
    <source>
        <dbReference type="EMBL" id="TXC65340.1"/>
    </source>
</evidence>
<feature type="domain" description="DUF5666" evidence="1">
    <location>
        <begin position="3"/>
        <end position="52"/>
    </location>
</feature>